<dbReference type="Pfam" id="PF07724">
    <property type="entry name" value="AAA_2"/>
    <property type="match status" value="1"/>
</dbReference>
<name>A0AAD5G345_AMBAR</name>
<dbReference type="PANTHER" id="PTHR48102:SF7">
    <property type="entry name" value="ATP-DEPENDENT CLP PROTEASE ATP-BINDING SUBUNIT CLPX-LIKE, MITOCHONDRIAL"/>
    <property type="match status" value="1"/>
</dbReference>
<evidence type="ECO:0000259" key="1">
    <source>
        <dbReference type="Pfam" id="PF07724"/>
    </source>
</evidence>
<proteinExistence type="predicted"/>
<dbReference type="GO" id="GO:0005759">
    <property type="term" value="C:mitochondrial matrix"/>
    <property type="evidence" value="ECO:0007669"/>
    <property type="project" value="TreeGrafter"/>
</dbReference>
<reference evidence="2" key="1">
    <citation type="submission" date="2022-06" db="EMBL/GenBank/DDBJ databases">
        <title>Uncovering the hologenomic basis of an extraordinary plant invasion.</title>
        <authorList>
            <person name="Bieker V.C."/>
            <person name="Martin M.D."/>
            <person name="Gilbert T."/>
            <person name="Hodgins K."/>
            <person name="Battlay P."/>
            <person name="Petersen B."/>
            <person name="Wilson J."/>
        </authorList>
    </citation>
    <scope>NUCLEOTIDE SEQUENCE</scope>
    <source>
        <strain evidence="2">AA19_3_7</strain>
        <tissue evidence="2">Leaf</tissue>
    </source>
</reference>
<feature type="non-terminal residue" evidence="2">
    <location>
        <position position="1"/>
    </location>
</feature>
<feature type="domain" description="ATPase AAA-type core" evidence="1">
    <location>
        <begin position="353"/>
        <end position="439"/>
    </location>
</feature>
<accession>A0AAD5G345</accession>
<evidence type="ECO:0000313" key="3">
    <source>
        <dbReference type="Proteomes" id="UP001206925"/>
    </source>
</evidence>
<comment type="caution">
    <text evidence="2">The sequence shown here is derived from an EMBL/GenBank/DDBJ whole genome shotgun (WGS) entry which is preliminary data.</text>
</comment>
<dbReference type="PANTHER" id="PTHR48102">
    <property type="entry name" value="ATP-DEPENDENT CLP PROTEASE ATP-BINDING SUBUNIT CLPX-LIKE, MITOCHONDRIAL-RELATED"/>
    <property type="match status" value="1"/>
</dbReference>
<dbReference type="SUPFAM" id="SSF52540">
    <property type="entry name" value="P-loop containing nucleoside triphosphate hydrolases"/>
    <property type="match status" value="1"/>
</dbReference>
<gene>
    <name evidence="2" type="ORF">M8C21_003343</name>
</gene>
<dbReference type="GO" id="GO:0051603">
    <property type="term" value="P:proteolysis involved in protein catabolic process"/>
    <property type="evidence" value="ECO:0007669"/>
    <property type="project" value="TreeGrafter"/>
</dbReference>
<dbReference type="EMBL" id="JAMZMK010011497">
    <property type="protein sequence ID" value="KAI7726895.1"/>
    <property type="molecule type" value="Genomic_DNA"/>
</dbReference>
<protein>
    <recommendedName>
        <fullName evidence="1">ATPase AAA-type core domain-containing protein</fullName>
    </recommendedName>
</protein>
<dbReference type="GO" id="GO:0016887">
    <property type="term" value="F:ATP hydrolysis activity"/>
    <property type="evidence" value="ECO:0007669"/>
    <property type="project" value="InterPro"/>
</dbReference>
<feature type="non-terminal residue" evidence="2">
    <location>
        <position position="447"/>
    </location>
</feature>
<keyword evidence="3" id="KW-1185">Reference proteome</keyword>
<dbReference type="GO" id="GO:0005524">
    <property type="term" value="F:ATP binding"/>
    <property type="evidence" value="ECO:0007669"/>
    <property type="project" value="InterPro"/>
</dbReference>
<dbReference type="InterPro" id="IPR027417">
    <property type="entry name" value="P-loop_NTPase"/>
</dbReference>
<dbReference type="Proteomes" id="UP001206925">
    <property type="component" value="Unassembled WGS sequence"/>
</dbReference>
<dbReference type="Gene3D" id="3.40.50.300">
    <property type="entry name" value="P-loop containing nucleotide triphosphate hydrolases"/>
    <property type="match status" value="1"/>
</dbReference>
<dbReference type="InterPro" id="IPR050052">
    <property type="entry name" value="ATP-dep_Clp_protease_ClpX"/>
</dbReference>
<evidence type="ECO:0000313" key="2">
    <source>
        <dbReference type="EMBL" id="KAI7726895.1"/>
    </source>
</evidence>
<dbReference type="AlphaFoldDB" id="A0AAD5G345"/>
<sequence>AKVFINQIIKKDATKSEKKCFKPYKNGKEKEESSGSGEQFAILDMMSGLWRLKKIQDFAFAASKRANCVLYAGAGGPGMIPVVVGGVQARCKWDHGGGGSDDSGGKTTVVTRRIRAEANCPRCSKQMNLVFSNNNYLMPPSSYAGNETESPVDGVSDGNMRNGYQAVNLCPNCKTAYYFRPYKMAPLQGRFVEIGRVKNSNGKDKREINNGDDYGNKLKASFWETLRAYGGEPPENWAKNGLTVHTAPGPPGVNVIRAGGGHGGGNGGGDGNGGGGEKYGWGGSNLGKNLPTPKEICEGLDKFVIGQRGAKKVLSVAVYNHYKRIYHASLKKRPGADPEGSKTEDDDDNVDLEKSNVLLMGPTGSGKTLLAKTLARFVNVPFVIADATTLTQAGYVGDDVESILHKLLTVAEFNVQAAQQGIVYIDEVDKITKKAESLNVSRDVSGE</sequence>
<dbReference type="InterPro" id="IPR003959">
    <property type="entry name" value="ATPase_AAA_core"/>
</dbReference>
<organism evidence="2 3">
    <name type="scientific">Ambrosia artemisiifolia</name>
    <name type="common">Common ragweed</name>
    <dbReference type="NCBI Taxonomy" id="4212"/>
    <lineage>
        <taxon>Eukaryota</taxon>
        <taxon>Viridiplantae</taxon>
        <taxon>Streptophyta</taxon>
        <taxon>Embryophyta</taxon>
        <taxon>Tracheophyta</taxon>
        <taxon>Spermatophyta</taxon>
        <taxon>Magnoliopsida</taxon>
        <taxon>eudicotyledons</taxon>
        <taxon>Gunneridae</taxon>
        <taxon>Pentapetalae</taxon>
        <taxon>asterids</taxon>
        <taxon>campanulids</taxon>
        <taxon>Asterales</taxon>
        <taxon>Asteraceae</taxon>
        <taxon>Asteroideae</taxon>
        <taxon>Heliantheae alliance</taxon>
        <taxon>Heliantheae</taxon>
        <taxon>Ambrosia</taxon>
    </lineage>
</organism>